<dbReference type="CDD" id="cd06464">
    <property type="entry name" value="ACD_sHsps-like"/>
    <property type="match status" value="1"/>
</dbReference>
<accession>A0A4Q1CPD3</accession>
<evidence type="ECO:0000256" key="1">
    <source>
        <dbReference type="PROSITE-ProRule" id="PRU00285"/>
    </source>
</evidence>
<dbReference type="OrthoDB" id="9814487at2"/>
<gene>
    <name evidence="4" type="ORF">ESA94_06510</name>
</gene>
<organism evidence="4 5">
    <name type="scientific">Lacibacter luteus</name>
    <dbReference type="NCBI Taxonomy" id="2508719"/>
    <lineage>
        <taxon>Bacteria</taxon>
        <taxon>Pseudomonadati</taxon>
        <taxon>Bacteroidota</taxon>
        <taxon>Chitinophagia</taxon>
        <taxon>Chitinophagales</taxon>
        <taxon>Chitinophagaceae</taxon>
        <taxon>Lacibacter</taxon>
    </lineage>
</organism>
<dbReference type="Proteomes" id="UP000290204">
    <property type="component" value="Unassembled WGS sequence"/>
</dbReference>
<dbReference type="SUPFAM" id="SSF49764">
    <property type="entry name" value="HSP20-like chaperones"/>
    <property type="match status" value="1"/>
</dbReference>
<proteinExistence type="inferred from homology"/>
<evidence type="ECO:0000259" key="3">
    <source>
        <dbReference type="PROSITE" id="PS01031"/>
    </source>
</evidence>
<evidence type="ECO:0000313" key="5">
    <source>
        <dbReference type="Proteomes" id="UP000290204"/>
    </source>
</evidence>
<evidence type="ECO:0000256" key="2">
    <source>
        <dbReference type="RuleBase" id="RU003616"/>
    </source>
</evidence>
<comment type="caution">
    <text evidence="4">The sequence shown here is derived from an EMBL/GenBank/DDBJ whole genome shotgun (WGS) entry which is preliminary data.</text>
</comment>
<dbReference type="InterPro" id="IPR031107">
    <property type="entry name" value="Small_HSP"/>
</dbReference>
<protein>
    <submittedName>
        <fullName evidence="4">Hsp20/alpha crystallin family protein</fullName>
    </submittedName>
</protein>
<sequence>MSTRALTKPGMLPTVFDDFFKPWNEWFDNGNSFLGRTMTMPAVNIVENKEDYMVSLAVPGMNKEDFNIDVEGNMLTISSEKEEKKEEKEDKYTRKEYNYSSFSRSFTLPDEVNKEKIEAKYEDGVLKLMLPKREEAKKLAAGKHIAVK</sequence>
<dbReference type="InterPro" id="IPR008978">
    <property type="entry name" value="HSP20-like_chaperone"/>
</dbReference>
<dbReference type="PROSITE" id="PS01031">
    <property type="entry name" value="SHSP"/>
    <property type="match status" value="1"/>
</dbReference>
<dbReference type="Gene3D" id="2.60.40.790">
    <property type="match status" value="1"/>
</dbReference>
<dbReference type="InterPro" id="IPR002068">
    <property type="entry name" value="A-crystallin/Hsp20_dom"/>
</dbReference>
<dbReference type="AlphaFoldDB" id="A0A4Q1CPD3"/>
<dbReference type="Pfam" id="PF00011">
    <property type="entry name" value="HSP20"/>
    <property type="match status" value="1"/>
</dbReference>
<dbReference type="EMBL" id="SDHW01000001">
    <property type="protein sequence ID" value="RXK62645.1"/>
    <property type="molecule type" value="Genomic_DNA"/>
</dbReference>
<dbReference type="RefSeq" id="WP_129130016.1">
    <property type="nucleotide sequence ID" value="NZ_SDHW01000001.1"/>
</dbReference>
<comment type="similarity">
    <text evidence="1 2">Belongs to the small heat shock protein (HSP20) family.</text>
</comment>
<keyword evidence="5" id="KW-1185">Reference proteome</keyword>
<feature type="domain" description="SHSP" evidence="3">
    <location>
        <begin position="34"/>
        <end position="148"/>
    </location>
</feature>
<evidence type="ECO:0000313" key="4">
    <source>
        <dbReference type="EMBL" id="RXK62645.1"/>
    </source>
</evidence>
<name>A0A4Q1CPD3_9BACT</name>
<dbReference type="PANTHER" id="PTHR11527">
    <property type="entry name" value="HEAT-SHOCK PROTEIN 20 FAMILY MEMBER"/>
    <property type="match status" value="1"/>
</dbReference>
<reference evidence="4 5" key="1">
    <citation type="submission" date="2019-01" db="EMBL/GenBank/DDBJ databases">
        <title>Lacibacter sp. strain TTM-7.</title>
        <authorList>
            <person name="Chen W.-M."/>
        </authorList>
    </citation>
    <scope>NUCLEOTIDE SEQUENCE [LARGE SCALE GENOMIC DNA]</scope>
    <source>
        <strain evidence="4 5">TTM-7</strain>
    </source>
</reference>